<dbReference type="InterPro" id="IPR011004">
    <property type="entry name" value="Trimer_LpxA-like_sf"/>
</dbReference>
<evidence type="ECO:0000256" key="1">
    <source>
        <dbReference type="ARBA" id="ARBA00022516"/>
    </source>
</evidence>
<dbReference type="Pfam" id="PF04613">
    <property type="entry name" value="LpxD"/>
    <property type="match status" value="1"/>
</dbReference>
<keyword evidence="1" id="KW-0444">Lipid biosynthesis</keyword>
<keyword evidence="6 8" id="KW-0012">Acyltransferase</keyword>
<name>A0A1W1EIE7_9ZZZZ</name>
<reference evidence="8" key="1">
    <citation type="submission" date="2016-10" db="EMBL/GenBank/DDBJ databases">
        <authorList>
            <person name="de Groot N.N."/>
        </authorList>
    </citation>
    <scope>NUCLEOTIDE SEQUENCE</scope>
</reference>
<dbReference type="GO" id="GO:0016020">
    <property type="term" value="C:membrane"/>
    <property type="evidence" value="ECO:0007669"/>
    <property type="project" value="GOC"/>
</dbReference>
<evidence type="ECO:0000256" key="4">
    <source>
        <dbReference type="ARBA" id="ARBA00022737"/>
    </source>
</evidence>
<dbReference type="CDD" id="cd03352">
    <property type="entry name" value="LbH_LpxD"/>
    <property type="match status" value="1"/>
</dbReference>
<dbReference type="InterPro" id="IPR001451">
    <property type="entry name" value="Hexapep"/>
</dbReference>
<gene>
    <name evidence="8" type="ORF">MNB_SV-15-696</name>
</gene>
<dbReference type="SUPFAM" id="SSF51161">
    <property type="entry name" value="Trimeric LpxA-like enzymes"/>
    <property type="match status" value="1"/>
</dbReference>
<dbReference type="Pfam" id="PF00132">
    <property type="entry name" value="Hexapep"/>
    <property type="match status" value="1"/>
</dbReference>
<protein>
    <submittedName>
        <fullName evidence="8">UDP-3-O-[3-hydroxymyristoyl] glucosamine N-acyltransferase</fullName>
        <ecNumber evidence="8">2.3.1.191</ecNumber>
    </submittedName>
</protein>
<evidence type="ECO:0000256" key="6">
    <source>
        <dbReference type="ARBA" id="ARBA00023315"/>
    </source>
</evidence>
<dbReference type="EC" id="2.3.1.191" evidence="8"/>
<dbReference type="InterPro" id="IPR020573">
    <property type="entry name" value="UDP_GlcNAc_AcTrfase_non-rep"/>
</dbReference>
<evidence type="ECO:0000259" key="7">
    <source>
        <dbReference type="Pfam" id="PF04613"/>
    </source>
</evidence>
<dbReference type="NCBIfam" id="TIGR01853">
    <property type="entry name" value="lipid_A_lpxD"/>
    <property type="match status" value="1"/>
</dbReference>
<dbReference type="NCBIfam" id="NF002060">
    <property type="entry name" value="PRK00892.1"/>
    <property type="match status" value="1"/>
</dbReference>
<dbReference type="GO" id="GO:0103118">
    <property type="term" value="F:UDP-3-O-[(3R)-3-hydroxyacyl]-glucosamine N-acyltransferase activity"/>
    <property type="evidence" value="ECO:0007669"/>
    <property type="project" value="UniProtKB-EC"/>
</dbReference>
<evidence type="ECO:0000256" key="2">
    <source>
        <dbReference type="ARBA" id="ARBA00022556"/>
    </source>
</evidence>
<evidence type="ECO:0000256" key="3">
    <source>
        <dbReference type="ARBA" id="ARBA00022679"/>
    </source>
</evidence>
<dbReference type="InterPro" id="IPR007691">
    <property type="entry name" value="LpxD"/>
</dbReference>
<dbReference type="AlphaFoldDB" id="A0A1W1EIE7"/>
<dbReference type="GO" id="GO:0016410">
    <property type="term" value="F:N-acyltransferase activity"/>
    <property type="evidence" value="ECO:0007669"/>
    <property type="project" value="InterPro"/>
</dbReference>
<dbReference type="GO" id="GO:0009245">
    <property type="term" value="P:lipid A biosynthetic process"/>
    <property type="evidence" value="ECO:0007669"/>
    <property type="project" value="UniProtKB-KW"/>
</dbReference>
<organism evidence="8">
    <name type="scientific">hydrothermal vent metagenome</name>
    <dbReference type="NCBI Taxonomy" id="652676"/>
    <lineage>
        <taxon>unclassified sequences</taxon>
        <taxon>metagenomes</taxon>
        <taxon>ecological metagenomes</taxon>
    </lineage>
</organism>
<keyword evidence="5" id="KW-0443">Lipid metabolism</keyword>
<keyword evidence="3 8" id="KW-0808">Transferase</keyword>
<dbReference type="EMBL" id="FRYL01000015">
    <property type="protein sequence ID" value="SHO80648.1"/>
    <property type="molecule type" value="Genomic_DNA"/>
</dbReference>
<proteinExistence type="inferred from homology"/>
<dbReference type="Gene3D" id="3.40.1390.10">
    <property type="entry name" value="MurE/MurF, N-terminal domain"/>
    <property type="match status" value="1"/>
</dbReference>
<accession>A0A1W1EIE7</accession>
<evidence type="ECO:0000313" key="8">
    <source>
        <dbReference type="EMBL" id="SHO80648.1"/>
    </source>
</evidence>
<dbReference type="PANTHER" id="PTHR43378">
    <property type="entry name" value="UDP-3-O-ACYLGLUCOSAMINE N-ACYLTRANSFERASE"/>
    <property type="match status" value="1"/>
</dbReference>
<feature type="domain" description="UDP-3-O-[3-hydroxymyristoyl] glucosamine N-acyltransferase non-repeat region" evidence="7">
    <location>
        <begin position="20"/>
        <end position="89"/>
    </location>
</feature>
<sequence>MNYKLSEIASILDIKFIGDDIIINSIHTLSKASSFTLSFFNSPKYINELKNTKAGAVLVSSQYSHLLPSSTIALITEEPYLKLALASKLFTHKISTASTPPKIGKNCDIDSSVVFGKNVEIGDSVTILANSYIGDNVKIGSNTLLYSNVSIYHNCTIGKNTIIHSGSVIGSDGYGFAHTKDAKHIKIYQNGNVIIENDVEIGANCSIDRGIFDATIISNGTKLDNLIHIAHNCIIGENSLLAGQVGLAGSTTTGRNIVMGGQSASAGHLHIGDFTTIAGKGGVTKSLKGNNTYAGFPAIEHKLWLKIQAKIARLIKKPSNYNSQSL</sequence>
<evidence type="ECO:0000256" key="5">
    <source>
        <dbReference type="ARBA" id="ARBA00023098"/>
    </source>
</evidence>
<dbReference type="HAMAP" id="MF_00523">
    <property type="entry name" value="LpxD"/>
    <property type="match status" value="1"/>
</dbReference>
<dbReference type="PANTHER" id="PTHR43378:SF2">
    <property type="entry name" value="UDP-3-O-ACYLGLUCOSAMINE N-ACYLTRANSFERASE 1, MITOCHONDRIAL-RELATED"/>
    <property type="match status" value="1"/>
</dbReference>
<keyword evidence="2" id="KW-0441">Lipid A biosynthesis</keyword>
<keyword evidence="4" id="KW-0677">Repeat</keyword>
<dbReference type="Gene3D" id="2.160.10.10">
    <property type="entry name" value="Hexapeptide repeat proteins"/>
    <property type="match status" value="1"/>
</dbReference>